<feature type="compositionally biased region" description="Basic and acidic residues" evidence="1">
    <location>
        <begin position="62"/>
        <end position="74"/>
    </location>
</feature>
<proteinExistence type="predicted"/>
<sequence length="74" mass="8117">MSNMHDVDHTHPHTDESFGGAFRRGPTVVADGGERPTETDEAETDTMDDVDHESPTEGTTRVFERGTEGRTDSV</sequence>
<dbReference type="GeneID" id="42177384"/>
<dbReference type="AlphaFoldDB" id="A0A4D6KDY3"/>
<dbReference type="Proteomes" id="UP000297053">
    <property type="component" value="Chromosome"/>
</dbReference>
<feature type="region of interest" description="Disordered" evidence="1">
    <location>
        <begin position="1"/>
        <end position="74"/>
    </location>
</feature>
<dbReference type="EMBL" id="CP039375">
    <property type="protein sequence ID" value="QCD64191.1"/>
    <property type="molecule type" value="Genomic_DNA"/>
</dbReference>
<evidence type="ECO:0000256" key="1">
    <source>
        <dbReference type="SAM" id="MobiDB-lite"/>
    </source>
</evidence>
<protein>
    <submittedName>
        <fullName evidence="2">Uncharacterized protein</fullName>
    </submittedName>
</protein>
<evidence type="ECO:0000313" key="3">
    <source>
        <dbReference type="Proteomes" id="UP000297053"/>
    </source>
</evidence>
<gene>
    <name evidence="2" type="ORF">E5139_00565</name>
</gene>
<dbReference type="Pfam" id="PF25951">
    <property type="entry name" value="DUF7989"/>
    <property type="match status" value="1"/>
</dbReference>
<evidence type="ECO:0000313" key="2">
    <source>
        <dbReference type="EMBL" id="QCD64191.1"/>
    </source>
</evidence>
<reference evidence="2 3" key="1">
    <citation type="submission" date="2019-04" db="EMBL/GenBank/DDBJ databases">
        <title>Complete genome sequence of Arthrobacter sp. ZXY-2 associated with effective atrazine degradation and salt adaptation.</title>
        <authorList>
            <person name="Zhao X."/>
        </authorList>
    </citation>
    <scope>NUCLEOTIDE SEQUENCE [LARGE SCALE GENOMIC DNA]</scope>
    <source>
        <strain evidence="3">ZP60</strain>
    </source>
</reference>
<dbReference type="KEGG" id="halz:E5139_00565"/>
<feature type="compositionally biased region" description="Basic and acidic residues" evidence="1">
    <location>
        <begin position="1"/>
        <end position="16"/>
    </location>
</feature>
<dbReference type="InterPro" id="IPR058742">
    <property type="entry name" value="DUF7989"/>
</dbReference>
<organism evidence="2 3">
    <name type="scientific">Halomicrobium mukohataei</name>
    <dbReference type="NCBI Taxonomy" id="57705"/>
    <lineage>
        <taxon>Archaea</taxon>
        <taxon>Methanobacteriati</taxon>
        <taxon>Methanobacteriota</taxon>
        <taxon>Stenosarchaea group</taxon>
        <taxon>Halobacteria</taxon>
        <taxon>Halobacteriales</taxon>
        <taxon>Haloarculaceae</taxon>
        <taxon>Halomicrobium</taxon>
    </lineage>
</organism>
<dbReference type="OMA" id="VSHTNPY"/>
<name>A0A4D6KDY3_9EURY</name>
<dbReference type="RefSeq" id="WP_015763603.1">
    <property type="nucleotide sequence ID" value="NZ_CP039375.1"/>
</dbReference>
<feature type="compositionally biased region" description="Acidic residues" evidence="1">
    <location>
        <begin position="39"/>
        <end position="51"/>
    </location>
</feature>
<reference evidence="2 3" key="2">
    <citation type="submission" date="2019-04" db="EMBL/GenBank/DDBJ databases">
        <authorList>
            <person name="Yang S."/>
            <person name="Wei W."/>
        </authorList>
    </citation>
    <scope>NUCLEOTIDE SEQUENCE [LARGE SCALE GENOMIC DNA]</scope>
    <source>
        <strain evidence="3">ZP60</strain>
    </source>
</reference>
<accession>A0A4D6KDY3</accession>